<feature type="compositionally biased region" description="Gly residues" evidence="1">
    <location>
        <begin position="301"/>
        <end position="341"/>
    </location>
</feature>
<accession>A0A1H0WGX0</accession>
<dbReference type="AlphaFoldDB" id="A0A1H0WGX0"/>
<reference evidence="3" key="1">
    <citation type="submission" date="2016-10" db="EMBL/GenBank/DDBJ databases">
        <authorList>
            <person name="Varghese N."/>
            <person name="Submissions S."/>
        </authorList>
    </citation>
    <scope>NUCLEOTIDE SEQUENCE [LARGE SCALE GENOMIC DNA]</scope>
    <source>
        <strain evidence="3">DSM 46732</strain>
    </source>
</reference>
<feature type="compositionally biased region" description="Gly residues" evidence="1">
    <location>
        <begin position="380"/>
        <end position="435"/>
    </location>
</feature>
<feature type="compositionally biased region" description="Gly residues" evidence="1">
    <location>
        <begin position="458"/>
        <end position="475"/>
    </location>
</feature>
<feature type="compositionally biased region" description="Basic and acidic residues" evidence="1">
    <location>
        <begin position="51"/>
        <end position="80"/>
    </location>
</feature>
<dbReference type="InterPro" id="IPR038332">
    <property type="entry name" value="PPE_sf"/>
</dbReference>
<organism evidence="2 3">
    <name type="scientific">Actinopolyspora xinjiangensis</name>
    <dbReference type="NCBI Taxonomy" id="405564"/>
    <lineage>
        <taxon>Bacteria</taxon>
        <taxon>Bacillati</taxon>
        <taxon>Actinomycetota</taxon>
        <taxon>Actinomycetes</taxon>
        <taxon>Actinopolysporales</taxon>
        <taxon>Actinopolysporaceae</taxon>
        <taxon>Actinopolyspora</taxon>
    </lineage>
</organism>
<dbReference type="RefSeq" id="WP_170837551.1">
    <property type="nucleotide sequence ID" value="NZ_FNJR01000012.1"/>
</dbReference>
<name>A0A1H0WGX0_9ACTN</name>
<dbReference type="Proteomes" id="UP000199497">
    <property type="component" value="Unassembled WGS sequence"/>
</dbReference>
<feature type="region of interest" description="Disordered" evidence="1">
    <location>
        <begin position="51"/>
        <end position="90"/>
    </location>
</feature>
<evidence type="ECO:0000313" key="2">
    <source>
        <dbReference type="EMBL" id="SDP89848.1"/>
    </source>
</evidence>
<evidence type="ECO:0000313" key="3">
    <source>
        <dbReference type="Proteomes" id="UP000199497"/>
    </source>
</evidence>
<feature type="compositionally biased region" description="Basic and acidic residues" evidence="1">
    <location>
        <begin position="223"/>
        <end position="240"/>
    </location>
</feature>
<gene>
    <name evidence="2" type="ORF">SAMN04487905_11268</name>
</gene>
<proteinExistence type="predicted"/>
<keyword evidence="3" id="KW-1185">Reference proteome</keyword>
<dbReference type="Gene3D" id="1.20.1260.20">
    <property type="entry name" value="PPE superfamily"/>
    <property type="match status" value="1"/>
</dbReference>
<feature type="region of interest" description="Disordered" evidence="1">
    <location>
        <begin position="211"/>
        <end position="240"/>
    </location>
</feature>
<feature type="compositionally biased region" description="Pro residues" evidence="1">
    <location>
        <begin position="268"/>
        <end position="287"/>
    </location>
</feature>
<protein>
    <submittedName>
        <fullName evidence="2">PPE-repeat protein</fullName>
    </submittedName>
</protein>
<feature type="compositionally biased region" description="Low complexity" evidence="1">
    <location>
        <begin position="436"/>
        <end position="457"/>
    </location>
</feature>
<evidence type="ECO:0000256" key="1">
    <source>
        <dbReference type="SAM" id="MobiDB-lite"/>
    </source>
</evidence>
<feature type="compositionally biased region" description="Low complexity" evidence="1">
    <location>
        <begin position="342"/>
        <end position="354"/>
    </location>
</feature>
<dbReference type="STRING" id="405564.SAMN04487905_11268"/>
<sequence>MGIRSWFDEHMGSADEAIAGALRDVPGTIRDIPGTLRDDVGKLFGYDTRAENAHQERAAAAEEEGEKRRQELEERNRRLDAPAGYDPQSIKQHENWQSYDHKKIYDTNQSTLNFSDAKAVGEAWRDIGKKLAELGERLEGDSTKAIDSGWSGKAAETAKQSARPLATWARGSGECFRLTGNKIEEAGSAAGQVKEMVPPPRDYNLSRSFFAGIASGPTGAQQDAKRQMQERQQEERQAQETMDRVLGATYRDVDATVPAYRQLDGEPAQPPSQPPVGEPPAIPPAVPPGRTGQGTAPGDYSGSGVGGNGSGSAGPGNGTLPGSGGSYPGQGGTGGGSGTGSDPGTSGQPPGSGDYPDSPAGSGSAWTPDPSGPTAPGSPGAPGGPGGSGGATGRGAGGAIGGVGGVGGYAGGTGGGGTPSGSGRGGTTPGSGGRAGTAPIRGGSTSSGAAAAGATSGRAGGGRAPLGAMGAGRGQGGDEDQEHERPSWLEEWDDVWFNDMPRTAPPVIE</sequence>
<feature type="region of interest" description="Disordered" evidence="1">
    <location>
        <begin position="262"/>
        <end position="509"/>
    </location>
</feature>
<dbReference type="EMBL" id="FNJR01000012">
    <property type="protein sequence ID" value="SDP89848.1"/>
    <property type="molecule type" value="Genomic_DNA"/>
</dbReference>